<dbReference type="Proteomes" id="UP000824120">
    <property type="component" value="Chromosome 5"/>
</dbReference>
<comment type="caution">
    <text evidence="1">The sequence shown here is derived from an EMBL/GenBank/DDBJ whole genome shotgun (WGS) entry which is preliminary data.</text>
</comment>
<dbReference type="OrthoDB" id="1328154at2759"/>
<reference evidence="1 2" key="1">
    <citation type="submission" date="2020-09" db="EMBL/GenBank/DDBJ databases">
        <title>De no assembly of potato wild relative species, Solanum commersonii.</title>
        <authorList>
            <person name="Cho K."/>
        </authorList>
    </citation>
    <scope>NUCLEOTIDE SEQUENCE [LARGE SCALE GENOMIC DNA]</scope>
    <source>
        <strain evidence="1">LZ3.2</strain>
        <tissue evidence="1">Leaf</tissue>
    </source>
</reference>
<evidence type="ECO:0000313" key="2">
    <source>
        <dbReference type="Proteomes" id="UP000824120"/>
    </source>
</evidence>
<name>A0A9J5Z2Z4_SOLCO</name>
<gene>
    <name evidence="1" type="ORF">H5410_027820</name>
</gene>
<sequence length="100" mass="11298">MTQRNGCRASTREQLYEVESKYLLNGHAKEVLGRGSEFHKPIDDDVPTNEDMIGTASEVDLDLDENVDPILAIEDVESIAKWRIDLGVVHLTFALILRLF</sequence>
<protein>
    <submittedName>
        <fullName evidence="1">Uncharacterized protein</fullName>
    </submittedName>
</protein>
<organism evidence="1 2">
    <name type="scientific">Solanum commersonii</name>
    <name type="common">Commerson's wild potato</name>
    <name type="synonym">Commerson's nightshade</name>
    <dbReference type="NCBI Taxonomy" id="4109"/>
    <lineage>
        <taxon>Eukaryota</taxon>
        <taxon>Viridiplantae</taxon>
        <taxon>Streptophyta</taxon>
        <taxon>Embryophyta</taxon>
        <taxon>Tracheophyta</taxon>
        <taxon>Spermatophyta</taxon>
        <taxon>Magnoliopsida</taxon>
        <taxon>eudicotyledons</taxon>
        <taxon>Gunneridae</taxon>
        <taxon>Pentapetalae</taxon>
        <taxon>asterids</taxon>
        <taxon>lamiids</taxon>
        <taxon>Solanales</taxon>
        <taxon>Solanaceae</taxon>
        <taxon>Solanoideae</taxon>
        <taxon>Solaneae</taxon>
        <taxon>Solanum</taxon>
    </lineage>
</organism>
<evidence type="ECO:0000313" key="1">
    <source>
        <dbReference type="EMBL" id="KAG5606328.1"/>
    </source>
</evidence>
<accession>A0A9J5Z2Z4</accession>
<proteinExistence type="predicted"/>
<dbReference type="AlphaFoldDB" id="A0A9J5Z2Z4"/>
<dbReference type="EMBL" id="JACXVP010000005">
    <property type="protein sequence ID" value="KAG5606328.1"/>
    <property type="molecule type" value="Genomic_DNA"/>
</dbReference>
<keyword evidence="2" id="KW-1185">Reference proteome</keyword>